<dbReference type="PANTHER" id="PTHR33055">
    <property type="entry name" value="TRANSPOSASE FOR INSERTION SEQUENCE ELEMENT IS1111A"/>
    <property type="match status" value="1"/>
</dbReference>
<organism evidence="3 4">
    <name type="scientific">Pelomonas baiyunensis</name>
    <dbReference type="NCBI Taxonomy" id="3299026"/>
    <lineage>
        <taxon>Bacteria</taxon>
        <taxon>Pseudomonadati</taxon>
        <taxon>Pseudomonadota</taxon>
        <taxon>Betaproteobacteria</taxon>
        <taxon>Burkholderiales</taxon>
        <taxon>Sphaerotilaceae</taxon>
        <taxon>Roseateles</taxon>
    </lineage>
</organism>
<accession>A0ABW7H1Q0</accession>
<dbReference type="NCBIfam" id="NF033542">
    <property type="entry name" value="transpos_IS110"/>
    <property type="match status" value="1"/>
</dbReference>
<name>A0ABW7H1Q0_9BURK</name>
<dbReference type="RefSeq" id="WP_394386116.1">
    <property type="nucleotide sequence ID" value="NZ_JBIGIB010000004.1"/>
</dbReference>
<gene>
    <name evidence="3" type="ORF">ACG01O_16105</name>
</gene>
<sequence length="360" mass="38602">MNEITRVGVDLAKGVIQVHAVDATGRVVAAKALPADRFAAWCVQLPAGCLVAMEACGGAHHWARKLRGYGLDARLVAGHFVTPYRMAGKGGKNDANDAAAICEAAGRPHMRFVPVKTPAQQALLAIHRLREGYKEDRTTCINRICGLLTEFVIVFAQSPEALRLGLADVLEDASNELPGIARLALQEGRLHWIELECHIASCDERITAHVRSDEQAKAAAQLAGIGPMTASALVATVGDFKQFKNGAQFGSWLGLAPRQNSSGGKTVLGRTTKRGDDYLRTLLIQGAKSAVMTAHKRSDKISQWLVQLLARVGWQKAVVALANKNARIVWALLAKGRVFDPKHVSVKPGDVAAIPAVMPA</sequence>
<keyword evidence="4" id="KW-1185">Reference proteome</keyword>
<dbReference type="InterPro" id="IPR003346">
    <property type="entry name" value="Transposase_20"/>
</dbReference>
<evidence type="ECO:0000259" key="2">
    <source>
        <dbReference type="Pfam" id="PF02371"/>
    </source>
</evidence>
<proteinExistence type="predicted"/>
<reference evidence="3 4" key="1">
    <citation type="submission" date="2024-08" db="EMBL/GenBank/DDBJ databases">
        <authorList>
            <person name="Lu H."/>
        </authorList>
    </citation>
    <scope>NUCLEOTIDE SEQUENCE [LARGE SCALE GENOMIC DNA]</scope>
    <source>
        <strain evidence="3 4">BYS87W</strain>
    </source>
</reference>
<protein>
    <submittedName>
        <fullName evidence="3">IS110 family transposase</fullName>
    </submittedName>
</protein>
<dbReference type="InterPro" id="IPR002525">
    <property type="entry name" value="Transp_IS110-like_N"/>
</dbReference>
<feature type="domain" description="Transposase IS110-like N-terminal" evidence="1">
    <location>
        <begin position="7"/>
        <end position="151"/>
    </location>
</feature>
<dbReference type="PANTHER" id="PTHR33055:SF3">
    <property type="entry name" value="PUTATIVE TRANSPOSASE FOR IS117-RELATED"/>
    <property type="match status" value="1"/>
</dbReference>
<evidence type="ECO:0000259" key="1">
    <source>
        <dbReference type="Pfam" id="PF01548"/>
    </source>
</evidence>
<evidence type="ECO:0000313" key="4">
    <source>
        <dbReference type="Proteomes" id="UP001606303"/>
    </source>
</evidence>
<dbReference type="InterPro" id="IPR047650">
    <property type="entry name" value="Transpos_IS110"/>
</dbReference>
<dbReference type="EMBL" id="JBIGIB010000004">
    <property type="protein sequence ID" value="MFG6468151.1"/>
    <property type="molecule type" value="Genomic_DNA"/>
</dbReference>
<feature type="domain" description="Transposase IS116/IS110/IS902 C-terminal" evidence="2">
    <location>
        <begin position="220"/>
        <end position="298"/>
    </location>
</feature>
<dbReference type="Pfam" id="PF02371">
    <property type="entry name" value="Transposase_20"/>
    <property type="match status" value="1"/>
</dbReference>
<evidence type="ECO:0000313" key="3">
    <source>
        <dbReference type="EMBL" id="MFG6468151.1"/>
    </source>
</evidence>
<dbReference type="Proteomes" id="UP001606303">
    <property type="component" value="Unassembled WGS sequence"/>
</dbReference>
<comment type="caution">
    <text evidence="3">The sequence shown here is derived from an EMBL/GenBank/DDBJ whole genome shotgun (WGS) entry which is preliminary data.</text>
</comment>
<dbReference type="Pfam" id="PF01548">
    <property type="entry name" value="DEDD_Tnp_IS110"/>
    <property type="match status" value="1"/>
</dbReference>